<dbReference type="Proteomes" id="UP000595564">
    <property type="component" value="Chromosome"/>
</dbReference>
<sequence length="382" mass="44149">MRIKLALLLLVFGVIYSTNVSAFNLFDNFSLNGGTVIYFQGANPSITSQLPSPQKGFGEVLDLALNYEGKYFNFYSRFHNGNGQGADKLFADYLFANLNTLADDNTDDNYDLKLLEAYLSFNFFNDNLNIILGKTEPFLFIDQNEFANDEITQFIGKPFVNNIFFDVEDRYSPILGFAYTSGSFEFSGFLQSIENHKVFFDGKEWVMEETGVHHYDENLASGFQVNYKADFHGLKGNYRFFIYNNTVPHFRCYDDLSDPDRKPSLIRASGFGLSFDQYVSEKIGVFFRYGKSYHNVHHYDNFYSFGFSIDCLMFENDSILIGFSKINGNEKGFKDENHFEMQYRFFLNENMLAAFDYQYVENLIDFPKADLTAITVRLTLSF</sequence>
<comment type="similarity">
    <text evidence="1">Belongs to the OprB family.</text>
</comment>
<dbReference type="Gene3D" id="2.40.160.180">
    <property type="entry name" value="Carbohydrate-selective porin OprB"/>
    <property type="match status" value="1"/>
</dbReference>
<keyword evidence="3" id="KW-1185">Reference proteome</keyword>
<evidence type="ECO:0000256" key="1">
    <source>
        <dbReference type="ARBA" id="ARBA00008769"/>
    </source>
</evidence>
<dbReference type="EMBL" id="AP017470">
    <property type="protein sequence ID" value="BBB32674.1"/>
    <property type="molecule type" value="Genomic_DNA"/>
</dbReference>
<reference evidence="2 3" key="1">
    <citation type="journal article" date="2012" name="Extremophiles">
        <title>Thermotomaculum hydrothermale gen. nov., sp. nov., a novel heterotrophic thermophile within the phylum Acidobacteria from a deep-sea hydrothermal vent chimney in the Southern Okinawa Trough.</title>
        <authorList>
            <person name="Izumi H."/>
            <person name="Nunoura T."/>
            <person name="Miyazaki M."/>
            <person name="Mino S."/>
            <person name="Toki T."/>
            <person name="Takai K."/>
            <person name="Sako Y."/>
            <person name="Sawabe T."/>
            <person name="Nakagawa S."/>
        </authorList>
    </citation>
    <scope>NUCLEOTIDE SEQUENCE [LARGE SCALE GENOMIC DNA]</scope>
    <source>
        <strain evidence="2 3">AC55</strain>
    </source>
</reference>
<dbReference type="AlphaFoldDB" id="A0A7R6PFB0"/>
<protein>
    <submittedName>
        <fullName evidence="2">Carbohydrate-selective porin OprB</fullName>
    </submittedName>
</protein>
<dbReference type="KEGG" id="thyd:TTHT_1142"/>
<gene>
    <name evidence="2" type="ORF">TTHT_1142</name>
</gene>
<dbReference type="RefSeq" id="WP_201326977.1">
    <property type="nucleotide sequence ID" value="NZ_AP017470.1"/>
</dbReference>
<organism evidence="2 3">
    <name type="scientific">Thermotomaculum hydrothermale</name>
    <dbReference type="NCBI Taxonomy" id="981385"/>
    <lineage>
        <taxon>Bacteria</taxon>
        <taxon>Pseudomonadati</taxon>
        <taxon>Acidobacteriota</taxon>
        <taxon>Holophagae</taxon>
        <taxon>Thermotomaculales</taxon>
        <taxon>Thermotomaculaceae</taxon>
        <taxon>Thermotomaculum</taxon>
    </lineage>
</organism>
<evidence type="ECO:0000313" key="3">
    <source>
        <dbReference type="Proteomes" id="UP000595564"/>
    </source>
</evidence>
<dbReference type="InterPro" id="IPR038673">
    <property type="entry name" value="OprB_sf"/>
</dbReference>
<evidence type="ECO:0000313" key="2">
    <source>
        <dbReference type="EMBL" id="BBB32674.1"/>
    </source>
</evidence>
<name>A0A7R6PFB0_9BACT</name>
<proteinExistence type="inferred from homology"/>
<accession>A0A7R6PFB0</accession>